<dbReference type="Pfam" id="PF21346">
    <property type="entry name" value="PcRGLX_3rd"/>
    <property type="match status" value="1"/>
</dbReference>
<feature type="domain" description="PcRGLX/YetA-like N-terminal RIFT barrel" evidence="1">
    <location>
        <begin position="41"/>
        <end position="120"/>
    </location>
</feature>
<evidence type="ECO:0000313" key="4">
    <source>
        <dbReference type="EMBL" id="UYQ93639.1"/>
    </source>
</evidence>
<dbReference type="InterPro" id="IPR045793">
    <property type="entry name" value="PcRGLX/YetA-like"/>
</dbReference>
<name>A0ABY6J640_9BACT</name>
<evidence type="ECO:0008006" key="6">
    <source>
        <dbReference type="Google" id="ProtNLM"/>
    </source>
</evidence>
<dbReference type="InterPro" id="IPR048331">
    <property type="entry name" value="PcRGLX/YetA_3rd"/>
</dbReference>
<dbReference type="RefSeq" id="WP_264281679.1">
    <property type="nucleotide sequence ID" value="NZ_CP107006.1"/>
</dbReference>
<feature type="domain" description="PcRGLX/YetA-like central beta-sandwich" evidence="2">
    <location>
        <begin position="132"/>
        <end position="483"/>
    </location>
</feature>
<dbReference type="Pfam" id="PF21345">
    <property type="entry name" value="PcRGLX_2nd"/>
    <property type="match status" value="1"/>
</dbReference>
<dbReference type="Pfam" id="PF19501">
    <property type="entry name" value="PcRGLX_1st"/>
    <property type="match status" value="1"/>
</dbReference>
<proteinExistence type="predicted"/>
<evidence type="ECO:0000259" key="1">
    <source>
        <dbReference type="Pfam" id="PF19501"/>
    </source>
</evidence>
<evidence type="ECO:0000259" key="2">
    <source>
        <dbReference type="Pfam" id="PF21345"/>
    </source>
</evidence>
<evidence type="ECO:0000313" key="5">
    <source>
        <dbReference type="Proteomes" id="UP001162741"/>
    </source>
</evidence>
<keyword evidence="5" id="KW-1185">Reference proteome</keyword>
<evidence type="ECO:0000259" key="3">
    <source>
        <dbReference type="Pfam" id="PF21346"/>
    </source>
</evidence>
<dbReference type="InterPro" id="IPR048329">
    <property type="entry name" value="PcRGLX_1st"/>
</dbReference>
<gene>
    <name evidence="4" type="ORF">MKQ68_00805</name>
</gene>
<feature type="domain" description="PcRGLX/YetA-like C-terminal alpha/alpha toroid" evidence="3">
    <location>
        <begin position="490"/>
        <end position="893"/>
    </location>
</feature>
<dbReference type="EMBL" id="CP107006">
    <property type="protein sequence ID" value="UYQ93639.1"/>
    <property type="molecule type" value="Genomic_DNA"/>
</dbReference>
<sequence>MSKQNRLSRRAFMKNSMVLTAGLPVLSAFGRNDWDLSENLQVPLHWLDGKAPGITSGVTWGVPWPRGAVKKDQFVLEDASGRTVPQQSWPLAWWPDGSLKWTAHAITAQPGLNDRLVLKPGRSSSAANGLRATETADNIVINTGKITCELAKSGTVLVRNIRSGNRNIATNGKLVLINSSNPDTENITRDNFTGEIENVVLEQQGPIRAVVKITGKHANGNRRWLPFVLRLYFYQDSAAIRMMHTIIFDGDEQKDFINGLGIRFSVPLETAAYNRHVRFTGENDGVFAEAVQGLTGLRRDPGKDVRQAQVQGKATADAATFPATVKDRLDYIPTFGDYTLSQHTADGFSIQKRTRSGFGWITAAAGKRASGLAYLGTPAGGVAFGIRNFWQSHPAQLDIRNAATDTGEVTAWLWAPSAPAMDLRFYHDGMGQDTFAKQREGLEITYEDYEPGFGTAMGVARTSELQLHILPATPSNAELAEIAAAVQMPSVVSFSPAHWRKAGVFGSCWSLSPTTSPTTERVEKELDFFFNHYHKEVEQRHWYGFWNYGDVMHSYDEDRHEWRYDVGGFAWDNSELSTDMWLWYYFLRSGRADVFRMAEAMTRHTGEVDVHHIGGFAPLGSRHNVQHWGCSAKQLRISTATNRRFYYYLTGDERAGDLMREQVDAAKTLRDIVPTRKVGAPKGNPTGDLAYVSFGTDWGSLAGAWLTEWERGGDKIAKDRLLNSMQTIASQTNGFFTGASQMELSSGKFLPSKAFSVSHLSASFGLPEICLELIDLVKMPAFEKAWLQYCEMYNASAEEQQAVLGRSLGKLNLRQGHARLTAFAANRKKDPALAARAWKEFVSSPGDLGNTKTVIRKLSGPDVLNPIEEAEGISTNAVAQWGLTAVFMLEYLQAP</sequence>
<organism evidence="4 5">
    <name type="scientific">Chitinophaga horti</name>
    <dbReference type="NCBI Taxonomy" id="2920382"/>
    <lineage>
        <taxon>Bacteria</taxon>
        <taxon>Pseudomonadati</taxon>
        <taxon>Bacteroidota</taxon>
        <taxon>Chitinophagia</taxon>
        <taxon>Chitinophagales</taxon>
        <taxon>Chitinophagaceae</taxon>
        <taxon>Chitinophaga</taxon>
    </lineage>
</organism>
<dbReference type="Proteomes" id="UP001162741">
    <property type="component" value="Chromosome"/>
</dbReference>
<reference evidence="4" key="1">
    <citation type="submission" date="2022-10" db="EMBL/GenBank/DDBJ databases">
        <title>Chitinophaga sp. nov., isolated from soil.</title>
        <authorList>
            <person name="Jeon C.O."/>
        </authorList>
    </citation>
    <scope>NUCLEOTIDE SEQUENCE</scope>
    <source>
        <strain evidence="4">R8</strain>
    </source>
</reference>
<dbReference type="PANTHER" id="PTHR40081:SF1">
    <property type="entry name" value="TAT PATHWAY SIGNAL SEQUENCE DOMAIN PROTEIN"/>
    <property type="match status" value="1"/>
</dbReference>
<protein>
    <recommendedName>
        <fullName evidence="6">Tat pathway signal sequence domain protein</fullName>
    </recommendedName>
</protein>
<dbReference type="InterPro" id="IPR048330">
    <property type="entry name" value="PcRGLX/YetA_2nd"/>
</dbReference>
<dbReference type="PANTHER" id="PTHR40081">
    <property type="entry name" value="CONCANAVALIN A-LIKE LECTIN/GLUCANASE"/>
    <property type="match status" value="1"/>
</dbReference>
<dbReference type="PROSITE" id="PS51318">
    <property type="entry name" value="TAT"/>
    <property type="match status" value="1"/>
</dbReference>
<dbReference type="InterPro" id="IPR006311">
    <property type="entry name" value="TAT_signal"/>
</dbReference>
<accession>A0ABY6J640</accession>